<gene>
    <name evidence="2" type="primary">Cnig_chr_V.g21091</name>
    <name evidence="2" type="ORF">B9Z55_021091</name>
</gene>
<organism evidence="2 3">
    <name type="scientific">Caenorhabditis nigoni</name>
    <dbReference type="NCBI Taxonomy" id="1611254"/>
    <lineage>
        <taxon>Eukaryota</taxon>
        <taxon>Metazoa</taxon>
        <taxon>Ecdysozoa</taxon>
        <taxon>Nematoda</taxon>
        <taxon>Chromadorea</taxon>
        <taxon>Rhabditida</taxon>
        <taxon>Rhabditina</taxon>
        <taxon>Rhabditomorpha</taxon>
        <taxon>Rhabditoidea</taxon>
        <taxon>Rhabditidae</taxon>
        <taxon>Peloderinae</taxon>
        <taxon>Caenorhabditis</taxon>
    </lineage>
</organism>
<dbReference type="GO" id="GO:0040027">
    <property type="term" value="P:negative regulation of vulval development"/>
    <property type="evidence" value="ECO:0007669"/>
    <property type="project" value="InterPro"/>
</dbReference>
<accession>A0A2G5TR19</accession>
<dbReference type="OrthoDB" id="5888130at2759"/>
<reference evidence="3" key="1">
    <citation type="submission" date="2017-10" db="EMBL/GenBank/DDBJ databases">
        <title>Rapid genome shrinkage in a self-fertile nematode reveals novel sperm competition proteins.</title>
        <authorList>
            <person name="Yin D."/>
            <person name="Schwarz E.M."/>
            <person name="Thomas C.G."/>
            <person name="Felde R.L."/>
            <person name="Korf I.F."/>
            <person name="Cutter A.D."/>
            <person name="Schartner C.M."/>
            <person name="Ralston E.J."/>
            <person name="Meyer B.J."/>
            <person name="Haag E.S."/>
        </authorList>
    </citation>
    <scope>NUCLEOTIDE SEQUENCE [LARGE SCALE GENOMIC DNA]</scope>
    <source>
        <strain evidence="3">JU1422</strain>
    </source>
</reference>
<evidence type="ECO:0000259" key="1">
    <source>
        <dbReference type="Pfam" id="PF25375"/>
    </source>
</evidence>
<dbReference type="PANTHER" id="PTHR22716">
    <property type="entry name" value="ETS CLASS TRANSCRIPTION FACTOR-RELATED-RELATED"/>
    <property type="match status" value="1"/>
</dbReference>
<feature type="domain" description="Lin-15A/B-like" evidence="1">
    <location>
        <begin position="164"/>
        <end position="281"/>
    </location>
</feature>
<dbReference type="AlphaFoldDB" id="A0A2G5TR19"/>
<dbReference type="EMBL" id="PDUG01000005">
    <property type="protein sequence ID" value="PIC29541.1"/>
    <property type="molecule type" value="Genomic_DNA"/>
</dbReference>
<sequence>MNEAVVKEEVIEETHNFAYEDEEFVGVKQEENGEKPENLLEKEIKTEPIDFFENENSDGFCEGVEQKPKECDFKVEKICKICHKRTPRNLLRYIKLDDDKTVVSEFFNVELLMEVNYVCVSHIQTIIDENDGKLKLARTPSEKRLRSFITKNKRMMRDKTSCRQSCQVCYMLEDRSKMYQICSKDVRMVVMIGCILRGTHSVEEAMSYITPNKGDTCYSHCKESIEMIFEYLEVRNVREFFKCPKPVMGGLMDIVKNIDSNFTVDQFIQAFHRLLLKRRKVAD</sequence>
<dbReference type="Pfam" id="PF25375">
    <property type="entry name" value="Lin-15B"/>
    <property type="match status" value="1"/>
</dbReference>
<dbReference type="PANTHER" id="PTHR22716:SF1">
    <property type="entry name" value="ETS CLASS TRANSCRIPTION FACTOR-RELATED"/>
    <property type="match status" value="1"/>
</dbReference>
<dbReference type="InterPro" id="IPR040129">
    <property type="entry name" value="Lin-15B-like"/>
</dbReference>
<name>A0A2G5TR19_9PELO</name>
<dbReference type="Proteomes" id="UP000230233">
    <property type="component" value="Chromosome V"/>
</dbReference>
<dbReference type="InterPro" id="IPR057432">
    <property type="entry name" value="Lin-15A/B-like_dom"/>
</dbReference>
<proteinExistence type="predicted"/>
<keyword evidence="3" id="KW-1185">Reference proteome</keyword>
<protein>
    <recommendedName>
        <fullName evidence="1">Lin-15A/B-like domain-containing protein</fullName>
    </recommendedName>
</protein>
<comment type="caution">
    <text evidence="2">The sequence shown here is derived from an EMBL/GenBank/DDBJ whole genome shotgun (WGS) entry which is preliminary data.</text>
</comment>
<evidence type="ECO:0000313" key="3">
    <source>
        <dbReference type="Proteomes" id="UP000230233"/>
    </source>
</evidence>
<evidence type="ECO:0000313" key="2">
    <source>
        <dbReference type="EMBL" id="PIC29541.1"/>
    </source>
</evidence>